<feature type="compositionally biased region" description="Basic and acidic residues" evidence="1">
    <location>
        <begin position="91"/>
        <end position="100"/>
    </location>
</feature>
<feature type="compositionally biased region" description="Low complexity" evidence="1">
    <location>
        <begin position="57"/>
        <end position="68"/>
    </location>
</feature>
<feature type="compositionally biased region" description="Low complexity" evidence="1">
    <location>
        <begin position="79"/>
        <end position="90"/>
    </location>
</feature>
<feature type="compositionally biased region" description="Low complexity" evidence="1">
    <location>
        <begin position="112"/>
        <end position="124"/>
    </location>
</feature>
<protein>
    <submittedName>
        <fullName evidence="2">Uncharacterized protein</fullName>
    </submittedName>
</protein>
<feature type="compositionally biased region" description="Basic and acidic residues" evidence="1">
    <location>
        <begin position="1"/>
        <end position="12"/>
    </location>
</feature>
<evidence type="ECO:0000313" key="2">
    <source>
        <dbReference type="EMBL" id="CAA9352143.1"/>
    </source>
</evidence>
<dbReference type="AlphaFoldDB" id="A0A6J4M8D0"/>
<dbReference type="EMBL" id="CADCTV010000665">
    <property type="protein sequence ID" value="CAA9352143.1"/>
    <property type="molecule type" value="Genomic_DNA"/>
</dbReference>
<feature type="non-terminal residue" evidence="2">
    <location>
        <position position="1"/>
    </location>
</feature>
<reference evidence="2" key="1">
    <citation type="submission" date="2020-02" db="EMBL/GenBank/DDBJ databases">
        <authorList>
            <person name="Meier V. D."/>
        </authorList>
    </citation>
    <scope>NUCLEOTIDE SEQUENCE</scope>
    <source>
        <strain evidence="2">AVDCRST_MAG89</strain>
    </source>
</reference>
<evidence type="ECO:0000256" key="1">
    <source>
        <dbReference type="SAM" id="MobiDB-lite"/>
    </source>
</evidence>
<feature type="compositionally biased region" description="Basic and acidic residues" evidence="1">
    <location>
        <begin position="145"/>
        <end position="158"/>
    </location>
</feature>
<feature type="non-terminal residue" evidence="2">
    <location>
        <position position="158"/>
    </location>
</feature>
<accession>A0A6J4M8D0</accession>
<gene>
    <name evidence="2" type="ORF">AVDCRST_MAG89-3189</name>
</gene>
<name>A0A6J4M8D0_9BACT</name>
<sequence>EHGRPSRPDRRNLAHPRPHQPLPAGCDTARCTLGRRADEGPQRGRAVRPHPQRAADVDQGGRAGAAGRVAEDREGRAGGPRLAPRGPRIIRGGDRDDARPRAGYGKAARVQAAPGGLPGIPGLARVPPSRTDRRGAQGRRAPAGQEDRLRAVGVGREV</sequence>
<organism evidence="2">
    <name type="scientific">uncultured Gemmatimonadota bacterium</name>
    <dbReference type="NCBI Taxonomy" id="203437"/>
    <lineage>
        <taxon>Bacteria</taxon>
        <taxon>Pseudomonadati</taxon>
        <taxon>Gemmatimonadota</taxon>
        <taxon>environmental samples</taxon>
    </lineage>
</organism>
<feature type="region of interest" description="Disordered" evidence="1">
    <location>
        <begin position="1"/>
        <end position="158"/>
    </location>
</feature>
<proteinExistence type="predicted"/>